<feature type="transmembrane region" description="Helical" evidence="1">
    <location>
        <begin position="367"/>
        <end position="389"/>
    </location>
</feature>
<feature type="transmembrane region" description="Helical" evidence="1">
    <location>
        <begin position="262"/>
        <end position="280"/>
    </location>
</feature>
<keyword evidence="1" id="KW-0472">Membrane</keyword>
<feature type="transmembrane region" description="Helical" evidence="1">
    <location>
        <begin position="135"/>
        <end position="155"/>
    </location>
</feature>
<evidence type="ECO:0000256" key="1">
    <source>
        <dbReference type="SAM" id="Phobius"/>
    </source>
</evidence>
<evidence type="ECO:0000259" key="2">
    <source>
        <dbReference type="Pfam" id="PF09925"/>
    </source>
</evidence>
<feature type="transmembrane region" description="Helical" evidence="1">
    <location>
        <begin position="216"/>
        <end position="233"/>
    </location>
</feature>
<dbReference type="InterPro" id="IPR018677">
    <property type="entry name" value="DUF2157"/>
</dbReference>
<evidence type="ECO:0000313" key="3">
    <source>
        <dbReference type="EMBL" id="AXA37935.1"/>
    </source>
</evidence>
<feature type="transmembrane region" description="Helical" evidence="1">
    <location>
        <begin position="292"/>
        <end position="311"/>
    </location>
</feature>
<name>A0A2Z4YCF1_RHILE</name>
<feature type="transmembrane region" description="Helical" evidence="1">
    <location>
        <begin position="167"/>
        <end position="196"/>
    </location>
</feature>
<dbReference type="AlphaFoldDB" id="A0A2Z4YCF1"/>
<protein>
    <recommendedName>
        <fullName evidence="2">DUF2157 domain-containing protein</fullName>
    </recommendedName>
</protein>
<feature type="transmembrane region" description="Helical" evidence="1">
    <location>
        <begin position="110"/>
        <end position="129"/>
    </location>
</feature>
<dbReference type="EMBL" id="CP030760">
    <property type="protein sequence ID" value="AXA37935.1"/>
    <property type="molecule type" value="Genomic_DNA"/>
</dbReference>
<organism evidence="3 4">
    <name type="scientific">Rhizobium leguminosarum</name>
    <dbReference type="NCBI Taxonomy" id="384"/>
    <lineage>
        <taxon>Bacteria</taxon>
        <taxon>Pseudomonadati</taxon>
        <taxon>Pseudomonadota</taxon>
        <taxon>Alphaproteobacteria</taxon>
        <taxon>Hyphomicrobiales</taxon>
        <taxon>Rhizobiaceae</taxon>
        <taxon>Rhizobium/Agrobacterium group</taxon>
        <taxon>Rhizobium</taxon>
    </lineage>
</organism>
<proteinExistence type="predicted"/>
<keyword evidence="1" id="KW-0812">Transmembrane</keyword>
<feature type="transmembrane region" description="Helical" evidence="1">
    <location>
        <begin position="80"/>
        <end position="98"/>
    </location>
</feature>
<feature type="transmembrane region" description="Helical" evidence="1">
    <location>
        <begin position="240"/>
        <end position="256"/>
    </location>
</feature>
<evidence type="ECO:0000313" key="4">
    <source>
        <dbReference type="Proteomes" id="UP000251166"/>
    </source>
</evidence>
<feature type="domain" description="DUF2157" evidence="2">
    <location>
        <begin position="49"/>
        <end position="186"/>
    </location>
</feature>
<feature type="transmembrane region" description="Helical" evidence="1">
    <location>
        <begin position="317"/>
        <end position="336"/>
    </location>
</feature>
<sequence>MRNLYICRNSVCEHPCCVYNGVSRSAAVDVPEIKGLSMYRGRLERDLSLWVGKGLLGQETAGALLAEYDSRPASFSLGRVLMALAAVLLAAAILLVVASNWEAIPRLVRVGGILALIWLVHIAAARMLARGATAAAGGLLVIGAMSFGGAISLVGQMYHLSGDEQTVMYLWFAIATISAILFRSGAVAVVAGFLSWASFAVYLENNDTHWIGFDPWVAPLMAVIVIGLVRYTGAERARHLAYLLLIGWLAWLYTLYEEIAVALAFAIGGMAAFVLTAVPLPRIASLIRSAGAAPAFYSFLVAVIGFLLLHIEIEDGWRLVVLGVATLAASVLAIALHGRDNGAVRYLAYATFAAEMLYLASVTVGSILGTSSLFLFSGLVVALVAWMVIRLERRFSANAQGERA</sequence>
<dbReference type="Proteomes" id="UP000251166">
    <property type="component" value="Chromosome"/>
</dbReference>
<dbReference type="Pfam" id="PF09925">
    <property type="entry name" value="DUF2157"/>
    <property type="match status" value="1"/>
</dbReference>
<feature type="transmembrane region" description="Helical" evidence="1">
    <location>
        <begin position="343"/>
        <end position="361"/>
    </location>
</feature>
<keyword evidence="1" id="KW-1133">Transmembrane helix</keyword>
<accession>A0A2Z4YCF1</accession>
<reference evidence="3 4" key="1">
    <citation type="submission" date="2018-07" db="EMBL/GenBank/DDBJ databases">
        <title>Rhizobium leguminosarum strain:ATCC 14479 Genome sequencing and assembly.</title>
        <authorList>
            <person name="Chakraborty R."/>
        </authorList>
    </citation>
    <scope>NUCLEOTIDE SEQUENCE [LARGE SCALE GENOMIC DNA]</scope>
    <source>
        <strain evidence="3 4">ATCC 14479</strain>
    </source>
</reference>
<gene>
    <name evidence="3" type="ORF">DLJ82_0317</name>
</gene>